<evidence type="ECO:0000256" key="5">
    <source>
        <dbReference type="ARBA" id="ARBA00023239"/>
    </source>
</evidence>
<dbReference type="GO" id="GO:0009252">
    <property type="term" value="P:peptidoglycan biosynthetic process"/>
    <property type="evidence" value="ECO:0007669"/>
    <property type="project" value="UniProtKB-UniRule"/>
</dbReference>
<comment type="caution">
    <text evidence="8">The sequence shown here is derived from an EMBL/GenBank/DDBJ whole genome shotgun (WGS) entry which is preliminary data.</text>
</comment>
<evidence type="ECO:0000256" key="7">
    <source>
        <dbReference type="HAMAP-Rule" id="MF_02065"/>
    </source>
</evidence>
<keyword evidence="3 7" id="KW-1133">Transmembrane helix</keyword>
<keyword evidence="1 7" id="KW-1003">Cell membrane</keyword>
<dbReference type="AlphaFoldDB" id="A0A412PEP7"/>
<evidence type="ECO:0000256" key="4">
    <source>
        <dbReference type="ARBA" id="ARBA00023136"/>
    </source>
</evidence>
<evidence type="ECO:0000256" key="2">
    <source>
        <dbReference type="ARBA" id="ARBA00022692"/>
    </source>
</evidence>
<accession>A0A412PEP7</accession>
<dbReference type="HAMAP" id="MF_02065">
    <property type="entry name" value="MltG"/>
    <property type="match status" value="1"/>
</dbReference>
<evidence type="ECO:0000256" key="1">
    <source>
        <dbReference type="ARBA" id="ARBA00022475"/>
    </source>
</evidence>
<dbReference type="PROSITE" id="PS51257">
    <property type="entry name" value="PROKAR_LIPOPROTEIN"/>
    <property type="match status" value="1"/>
</dbReference>
<dbReference type="Pfam" id="PF02618">
    <property type="entry name" value="YceG"/>
    <property type="match status" value="1"/>
</dbReference>
<protein>
    <recommendedName>
        <fullName evidence="7">Endolytic murein transglycosylase</fullName>
        <ecNumber evidence="7">4.2.2.29</ecNumber>
    </recommendedName>
    <alternativeName>
        <fullName evidence="7">Peptidoglycan lytic transglycosylase</fullName>
    </alternativeName>
    <alternativeName>
        <fullName evidence="7">Peptidoglycan polymerization terminase</fullName>
    </alternativeName>
</protein>
<comment type="catalytic activity">
    <reaction evidence="7">
        <text>a peptidoglycan chain = a peptidoglycan chain with N-acetyl-1,6-anhydromuramyl-[peptide] at the reducing end + a peptidoglycan chain with N-acetylglucosamine at the non-reducing end.</text>
        <dbReference type="EC" id="4.2.2.29"/>
    </reaction>
</comment>
<dbReference type="GO" id="GO:0071555">
    <property type="term" value="P:cell wall organization"/>
    <property type="evidence" value="ECO:0007669"/>
    <property type="project" value="UniProtKB-KW"/>
</dbReference>
<dbReference type="NCBIfam" id="TIGR00247">
    <property type="entry name" value="endolytic transglycosylase MltG"/>
    <property type="match status" value="1"/>
</dbReference>
<dbReference type="PANTHER" id="PTHR30518:SF2">
    <property type="entry name" value="ENDOLYTIC MUREIN TRANSGLYCOSYLASE"/>
    <property type="match status" value="1"/>
</dbReference>
<dbReference type="Proteomes" id="UP000284731">
    <property type="component" value="Unassembled WGS sequence"/>
</dbReference>
<evidence type="ECO:0000256" key="3">
    <source>
        <dbReference type="ARBA" id="ARBA00022989"/>
    </source>
</evidence>
<name>A0A412PEP7_9FIRM</name>
<dbReference type="CDD" id="cd08010">
    <property type="entry name" value="MltG_like"/>
    <property type="match status" value="1"/>
</dbReference>
<evidence type="ECO:0000313" key="9">
    <source>
        <dbReference type="Proteomes" id="UP000284731"/>
    </source>
</evidence>
<dbReference type="GO" id="GO:0005886">
    <property type="term" value="C:plasma membrane"/>
    <property type="evidence" value="ECO:0007669"/>
    <property type="project" value="UniProtKB-UniRule"/>
</dbReference>
<dbReference type="Gene3D" id="3.30.1490.480">
    <property type="entry name" value="Endolytic murein transglycosylase"/>
    <property type="match status" value="1"/>
</dbReference>
<keyword evidence="6 7" id="KW-0961">Cell wall biogenesis/degradation</keyword>
<keyword evidence="4 7" id="KW-0472">Membrane</keyword>
<comment type="function">
    <text evidence="7">Functions as a peptidoglycan terminase that cleaves nascent peptidoglycan strands endolytically to terminate their elongation.</text>
</comment>
<dbReference type="PANTHER" id="PTHR30518">
    <property type="entry name" value="ENDOLYTIC MUREIN TRANSGLYCOSYLASE"/>
    <property type="match status" value="1"/>
</dbReference>
<gene>
    <name evidence="7 8" type="primary">mltG</name>
    <name evidence="8" type="ORF">DWX20_04625</name>
</gene>
<sequence>MAKRRKKRSLIPLLLILILAVGCVSSYIYYSQSIKAVSNTSEEVEFKVNAGDTSADILQHLKNENLIKDVNVAKLYIRLYQLSDFKSGTFVLNRNMDLRAILEKLNSATAAASDTVSVTVTEGDWAKHIAEKIAAVTNVTEEDLLKLWNDKEWISSLKSTYPFITDEMFQDNIRIYLEGYIAPNTYEFYKQTTAKDVTLKMLDQTKVVYETNKDAIAKSKLSIHQLYTLASIVQYEGGGDETTLRTIAGVFYNRLNQGMLLQSSVTVCYAIDFDRQTDKWQACEVNAEFDSPYNTYLHKGLPPGPIENPGEKVFKAVLNPIETDYLYFVADTKTGEVFFAKTLTEHNQNVKDHVNLND</sequence>
<proteinExistence type="inferred from homology"/>
<dbReference type="EMBL" id="QRWX01000002">
    <property type="protein sequence ID" value="RGT56097.1"/>
    <property type="molecule type" value="Genomic_DNA"/>
</dbReference>
<dbReference type="GO" id="GO:0008932">
    <property type="term" value="F:lytic endotransglycosylase activity"/>
    <property type="evidence" value="ECO:0007669"/>
    <property type="project" value="UniProtKB-UniRule"/>
</dbReference>
<evidence type="ECO:0000256" key="6">
    <source>
        <dbReference type="ARBA" id="ARBA00023316"/>
    </source>
</evidence>
<comment type="similarity">
    <text evidence="7">Belongs to the transglycosylase MltG family.</text>
</comment>
<organism evidence="8 9">
    <name type="scientific">Solobacterium moorei</name>
    <dbReference type="NCBI Taxonomy" id="102148"/>
    <lineage>
        <taxon>Bacteria</taxon>
        <taxon>Bacillati</taxon>
        <taxon>Bacillota</taxon>
        <taxon>Erysipelotrichia</taxon>
        <taxon>Erysipelotrichales</taxon>
        <taxon>Erysipelotrichaceae</taxon>
        <taxon>Solobacterium</taxon>
    </lineage>
</organism>
<feature type="site" description="Important for catalytic activity" evidence="7">
    <location>
        <position position="236"/>
    </location>
</feature>
<dbReference type="RefSeq" id="WP_118764657.1">
    <property type="nucleotide sequence ID" value="NZ_CABJCF010000002.1"/>
</dbReference>
<keyword evidence="2 7" id="KW-0812">Transmembrane</keyword>
<reference evidence="8 9" key="1">
    <citation type="submission" date="2018-08" db="EMBL/GenBank/DDBJ databases">
        <title>A genome reference for cultivated species of the human gut microbiota.</title>
        <authorList>
            <person name="Zou Y."/>
            <person name="Xue W."/>
            <person name="Luo G."/>
        </authorList>
    </citation>
    <scope>NUCLEOTIDE SEQUENCE [LARGE SCALE GENOMIC DNA]</scope>
    <source>
        <strain evidence="8 9">AF18-46</strain>
    </source>
</reference>
<dbReference type="EC" id="4.2.2.29" evidence="7"/>
<evidence type="ECO:0000313" key="8">
    <source>
        <dbReference type="EMBL" id="RGT56097.1"/>
    </source>
</evidence>
<dbReference type="InterPro" id="IPR003770">
    <property type="entry name" value="MLTG-like"/>
</dbReference>
<keyword evidence="5 7" id="KW-0456">Lyase</keyword>
<dbReference type="Gene3D" id="3.30.160.60">
    <property type="entry name" value="Classic Zinc Finger"/>
    <property type="match status" value="1"/>
</dbReference>